<sequence length="213" mass="23100">MFQYAGFDNSTGIIEDGFTSLKHTIESTLALIMVDDMSRIGLGANNGNLYHVFPDHYQFLRTMPQRNTDPEPYFDRILNGQTIVLPPLGVEADKLMPMHWDVHISGLAYNAKSTTTYLALTVLFTCSAIAVCHTIFVLATQKSSEAWDCIEELVVLCQLSRPSPSALVNTSSGIHRRAAYRVGAHIVAQKPSHDGEEAPTAARPGGPGGPGGT</sequence>
<evidence type="ECO:0000313" key="3">
    <source>
        <dbReference type="EMBL" id="KAK8086739.1"/>
    </source>
</evidence>
<protein>
    <submittedName>
        <fullName evidence="3">Uncharacterized protein</fullName>
    </submittedName>
</protein>
<dbReference type="GeneID" id="92086185"/>
<dbReference type="Proteomes" id="UP001480595">
    <property type="component" value="Unassembled WGS sequence"/>
</dbReference>
<accession>A0ABR1WU84</accession>
<keyword evidence="2" id="KW-0472">Membrane</keyword>
<feature type="transmembrane region" description="Helical" evidence="2">
    <location>
        <begin position="117"/>
        <end position="139"/>
    </location>
</feature>
<reference evidence="3 4" key="1">
    <citation type="submission" date="2023-01" db="EMBL/GenBank/DDBJ databases">
        <title>Analysis of 21 Apiospora genomes using comparative genomics revels a genus with tremendous synthesis potential of carbohydrate active enzymes and secondary metabolites.</title>
        <authorList>
            <person name="Sorensen T."/>
        </authorList>
    </citation>
    <scope>NUCLEOTIDE SEQUENCE [LARGE SCALE GENOMIC DNA]</scope>
    <source>
        <strain evidence="3 4">CBS 135458</strain>
    </source>
</reference>
<evidence type="ECO:0000313" key="4">
    <source>
        <dbReference type="Proteomes" id="UP001480595"/>
    </source>
</evidence>
<organism evidence="3 4">
    <name type="scientific">Apiospora phragmitis</name>
    <dbReference type="NCBI Taxonomy" id="2905665"/>
    <lineage>
        <taxon>Eukaryota</taxon>
        <taxon>Fungi</taxon>
        <taxon>Dikarya</taxon>
        <taxon>Ascomycota</taxon>
        <taxon>Pezizomycotina</taxon>
        <taxon>Sordariomycetes</taxon>
        <taxon>Xylariomycetidae</taxon>
        <taxon>Amphisphaeriales</taxon>
        <taxon>Apiosporaceae</taxon>
        <taxon>Apiospora</taxon>
    </lineage>
</organism>
<dbReference type="EMBL" id="JAQQWL010000002">
    <property type="protein sequence ID" value="KAK8086739.1"/>
    <property type="molecule type" value="Genomic_DNA"/>
</dbReference>
<keyword evidence="2" id="KW-1133">Transmembrane helix</keyword>
<proteinExistence type="predicted"/>
<evidence type="ECO:0000256" key="1">
    <source>
        <dbReference type="SAM" id="MobiDB-lite"/>
    </source>
</evidence>
<gene>
    <name evidence="3" type="ORF">PG994_001713</name>
</gene>
<feature type="region of interest" description="Disordered" evidence="1">
    <location>
        <begin position="190"/>
        <end position="213"/>
    </location>
</feature>
<dbReference type="RefSeq" id="XP_066721263.1">
    <property type="nucleotide sequence ID" value="XM_066853122.1"/>
</dbReference>
<comment type="caution">
    <text evidence="3">The sequence shown here is derived from an EMBL/GenBank/DDBJ whole genome shotgun (WGS) entry which is preliminary data.</text>
</comment>
<evidence type="ECO:0000256" key="2">
    <source>
        <dbReference type="SAM" id="Phobius"/>
    </source>
</evidence>
<name>A0ABR1WU84_9PEZI</name>
<keyword evidence="2" id="KW-0812">Transmembrane</keyword>
<keyword evidence="4" id="KW-1185">Reference proteome</keyword>